<protein>
    <recommendedName>
        <fullName evidence="3">TAZ-type domain-containing protein</fullName>
    </recommendedName>
</protein>
<proteinExistence type="predicted"/>
<dbReference type="GeneID" id="20814847"/>
<feature type="compositionally biased region" description="Polar residues" evidence="1">
    <location>
        <begin position="127"/>
        <end position="136"/>
    </location>
</feature>
<feature type="compositionally biased region" description="Acidic residues" evidence="1">
    <location>
        <begin position="167"/>
        <end position="176"/>
    </location>
</feature>
<evidence type="ECO:0000313" key="2">
    <source>
        <dbReference type="EMBL" id="ETV72055.1"/>
    </source>
</evidence>
<organism evidence="2">
    <name type="scientific">Aphanomyces astaci</name>
    <name type="common">Crayfish plague agent</name>
    <dbReference type="NCBI Taxonomy" id="112090"/>
    <lineage>
        <taxon>Eukaryota</taxon>
        <taxon>Sar</taxon>
        <taxon>Stramenopiles</taxon>
        <taxon>Oomycota</taxon>
        <taxon>Saprolegniomycetes</taxon>
        <taxon>Saprolegniales</taxon>
        <taxon>Verrucalvaceae</taxon>
        <taxon>Aphanomyces</taxon>
    </lineage>
</organism>
<dbReference type="OrthoDB" id="63509at2759"/>
<evidence type="ECO:0000256" key="1">
    <source>
        <dbReference type="SAM" id="MobiDB-lite"/>
    </source>
</evidence>
<dbReference type="RefSeq" id="XP_009838498.1">
    <property type="nucleotide sequence ID" value="XM_009840196.1"/>
</dbReference>
<dbReference type="AlphaFoldDB" id="W4FX29"/>
<sequence length="528" mass="59012">MGSSKCTWCQKATWKFECDSCARPHGVLAAVRHCQSCSEAWHAVGASRLHVRREAPTTKIAATSVEDALEVQIQEKMLLLQQTLDTPQGTQESTSTDVVPTADQPFAVDSSETNSLGLDVAATSHSTDVSVSQNCRNGDMKENDSASSTTSGNFPGDDNGPEIIVINDDDDDDSPEDAATADVDEEWSQLEPLDPALVDQLLAMCTIQDAVNCVHFTQCRDSACVAASQHQVHVTCPDQSAMCRAFGMLTQHCETCPTAATCAVCVLVLQRRLQYKYVALCQALSVLPATAPSSPVAVTQFQAYARQSLKIRKQTCELELKDTVDTIRRLRLPTTTLPPIQNHFHRVTIPKWKRMRDPISDLMFAGTDTEKWRKWVQEGLHIVQAMECKYKKYCRRECATWVQAIQTYTTMHKLDPSKVTSTPEGEAIARHLSHYPCKFRQCMYCTLMRRSENEVKLAMATLCVSKLAGLLRLERNPVTLRQLEAKFRRFQAFQGEVEKKLRWFAQALPLWSRPHTPVVDTPGDHYSG</sequence>
<feature type="region of interest" description="Disordered" evidence="1">
    <location>
        <begin position="127"/>
        <end position="189"/>
    </location>
</feature>
<dbReference type="EMBL" id="KI913156">
    <property type="protein sequence ID" value="ETV72055.1"/>
    <property type="molecule type" value="Genomic_DNA"/>
</dbReference>
<gene>
    <name evidence="2" type="ORF">H257_12851</name>
</gene>
<reference evidence="2" key="1">
    <citation type="submission" date="2013-12" db="EMBL/GenBank/DDBJ databases">
        <title>The Genome Sequence of Aphanomyces astaci APO3.</title>
        <authorList>
            <consortium name="The Broad Institute Genomics Platform"/>
            <person name="Russ C."/>
            <person name="Tyler B."/>
            <person name="van West P."/>
            <person name="Dieguez-Uribeondo J."/>
            <person name="Young S.K."/>
            <person name="Zeng Q."/>
            <person name="Gargeya S."/>
            <person name="Fitzgerald M."/>
            <person name="Abouelleil A."/>
            <person name="Alvarado L."/>
            <person name="Chapman S.B."/>
            <person name="Gainer-Dewar J."/>
            <person name="Goldberg J."/>
            <person name="Griggs A."/>
            <person name="Gujja S."/>
            <person name="Hansen M."/>
            <person name="Howarth C."/>
            <person name="Imamovic A."/>
            <person name="Ireland A."/>
            <person name="Larimer J."/>
            <person name="McCowan C."/>
            <person name="Murphy C."/>
            <person name="Pearson M."/>
            <person name="Poon T.W."/>
            <person name="Priest M."/>
            <person name="Roberts A."/>
            <person name="Saif S."/>
            <person name="Shea T."/>
            <person name="Sykes S."/>
            <person name="Wortman J."/>
            <person name="Nusbaum C."/>
            <person name="Birren B."/>
        </authorList>
    </citation>
    <scope>NUCLEOTIDE SEQUENCE [LARGE SCALE GENOMIC DNA]</scope>
    <source>
        <strain evidence="2">APO3</strain>
    </source>
</reference>
<accession>W4FX29</accession>
<evidence type="ECO:0008006" key="3">
    <source>
        <dbReference type="Google" id="ProtNLM"/>
    </source>
</evidence>
<dbReference type="VEuPathDB" id="FungiDB:H257_12851"/>
<name>W4FX29_APHAT</name>